<dbReference type="SUPFAM" id="SSF53335">
    <property type="entry name" value="S-adenosyl-L-methionine-dependent methyltransferases"/>
    <property type="match status" value="1"/>
</dbReference>
<keyword evidence="3" id="KW-1185">Reference proteome</keyword>
<protein>
    <recommendedName>
        <fullName evidence="1">Methyltransferase domain-containing protein</fullName>
    </recommendedName>
</protein>
<dbReference type="OrthoDB" id="9801573at2"/>
<dbReference type="STRING" id="1437059.A6A05_04460"/>
<dbReference type="Pfam" id="PF13649">
    <property type="entry name" value="Methyltransf_25"/>
    <property type="match status" value="1"/>
</dbReference>
<comment type="caution">
    <text evidence="2">The sequence shown here is derived from an EMBL/GenBank/DDBJ whole genome shotgun (WGS) entry which is preliminary data.</text>
</comment>
<dbReference type="PANTHER" id="PTHR43591:SF110">
    <property type="entry name" value="RHODANESE DOMAIN-CONTAINING PROTEIN"/>
    <property type="match status" value="1"/>
</dbReference>
<name>A0A178MB62_9PROT</name>
<dbReference type="Gene3D" id="3.40.50.150">
    <property type="entry name" value="Vaccinia Virus protein VP39"/>
    <property type="match status" value="1"/>
</dbReference>
<evidence type="ECO:0000259" key="1">
    <source>
        <dbReference type="Pfam" id="PF13649"/>
    </source>
</evidence>
<dbReference type="InterPro" id="IPR029063">
    <property type="entry name" value="SAM-dependent_MTases_sf"/>
</dbReference>
<organism evidence="2 3">
    <name type="scientific">Magnetospirillum moscoviense</name>
    <dbReference type="NCBI Taxonomy" id="1437059"/>
    <lineage>
        <taxon>Bacteria</taxon>
        <taxon>Pseudomonadati</taxon>
        <taxon>Pseudomonadota</taxon>
        <taxon>Alphaproteobacteria</taxon>
        <taxon>Rhodospirillales</taxon>
        <taxon>Rhodospirillaceae</taxon>
        <taxon>Magnetospirillum</taxon>
    </lineage>
</organism>
<gene>
    <name evidence="2" type="ORF">A6A05_04460</name>
</gene>
<dbReference type="EMBL" id="LWQU01000185">
    <property type="protein sequence ID" value="OAN45377.1"/>
    <property type="molecule type" value="Genomic_DNA"/>
</dbReference>
<feature type="domain" description="Methyltransferase" evidence="1">
    <location>
        <begin position="53"/>
        <end position="142"/>
    </location>
</feature>
<dbReference type="InterPro" id="IPR041698">
    <property type="entry name" value="Methyltransf_25"/>
</dbReference>
<reference evidence="2 3" key="1">
    <citation type="submission" date="2016-04" db="EMBL/GenBank/DDBJ databases">
        <title>Draft genome sequence of freshwater magnetotactic bacteria Magnetospirillum marisnigri SP-1 and Magnetospirillum moscoviense BB-1.</title>
        <authorList>
            <person name="Koziaeva V."/>
            <person name="Dziuba M.V."/>
            <person name="Ivanov T.M."/>
            <person name="Kuznetsov B."/>
            <person name="Grouzdev D.S."/>
        </authorList>
    </citation>
    <scope>NUCLEOTIDE SEQUENCE [LARGE SCALE GENOMIC DNA]</scope>
    <source>
        <strain evidence="2 3">BB-1</strain>
    </source>
</reference>
<dbReference type="Proteomes" id="UP000078543">
    <property type="component" value="Unassembled WGS sequence"/>
</dbReference>
<dbReference type="RefSeq" id="WP_068504171.1">
    <property type="nucleotide sequence ID" value="NZ_LWQU01000185.1"/>
</dbReference>
<sequence length="239" mass="25702">MTGTDFDRHAGDYRHEVNESLSGFGTDIDRLADSKAALIGEVLGGDRLARARVLDVGCGIGLICRRLIDRVAQMHGTDISAASLEQAAKACPRGHFQAYDGVTFPYPDATFDLVFAVNVFHHIPVAARPAMAAEMARVAAFDGFVLIVEHNPANPVTRRIVDSCPLDDGAILLKAAESRALLSGAGLAGVSTRYFGFVPWRGPMVDRWEGLLARLPLGAQYLCRAAKPQCWRSPANGLS</sequence>
<dbReference type="PANTHER" id="PTHR43591">
    <property type="entry name" value="METHYLTRANSFERASE"/>
    <property type="match status" value="1"/>
</dbReference>
<evidence type="ECO:0000313" key="2">
    <source>
        <dbReference type="EMBL" id="OAN45377.1"/>
    </source>
</evidence>
<proteinExistence type="predicted"/>
<accession>A0A178MB62</accession>
<evidence type="ECO:0000313" key="3">
    <source>
        <dbReference type="Proteomes" id="UP000078543"/>
    </source>
</evidence>
<dbReference type="AlphaFoldDB" id="A0A178MB62"/>
<dbReference type="CDD" id="cd02440">
    <property type="entry name" value="AdoMet_MTases"/>
    <property type="match status" value="1"/>
</dbReference>